<accession>A0A9P9AJL5</accession>
<protein>
    <submittedName>
        <fullName evidence="3">Uncharacterized protein</fullName>
    </submittedName>
</protein>
<proteinExistence type="predicted"/>
<evidence type="ECO:0000256" key="2">
    <source>
        <dbReference type="SAM" id="Phobius"/>
    </source>
</evidence>
<keyword evidence="4" id="KW-1185">Reference proteome</keyword>
<feature type="region of interest" description="Disordered" evidence="1">
    <location>
        <begin position="151"/>
        <end position="172"/>
    </location>
</feature>
<evidence type="ECO:0000256" key="1">
    <source>
        <dbReference type="SAM" id="MobiDB-lite"/>
    </source>
</evidence>
<sequence>MAHPHGLEKQQKRETPGNTWTIAPDETCGYLSGSVGAPITCDDYETCLWHVQVAFFCAGSKTTTGHVTCFNREDALNTDKCDDVCISDIYNLLCTETSAPYCRTYAYPSDLRDYRCANTPATRVSSASWTYDGQDDPGFSTTVIVLTTTVPPTEPTTTVPPQESTNPPEPKPPVGAIIGGVVGGLAILGFIILGAIYLLRRKRSQTESEAPPPPIQSEPPVAMTNTKPHVDSTAQSPTVGSPRQSAWPGSSVVPPDPTMSLISRSELTAMPPDYSDSVPEMPGDQNNVH</sequence>
<dbReference type="OrthoDB" id="5347452at2759"/>
<evidence type="ECO:0000313" key="3">
    <source>
        <dbReference type="EMBL" id="KAH6869250.1"/>
    </source>
</evidence>
<feature type="region of interest" description="Disordered" evidence="1">
    <location>
        <begin position="207"/>
        <end position="289"/>
    </location>
</feature>
<organism evidence="3 4">
    <name type="scientific">Thelonectria olida</name>
    <dbReference type="NCBI Taxonomy" id="1576542"/>
    <lineage>
        <taxon>Eukaryota</taxon>
        <taxon>Fungi</taxon>
        <taxon>Dikarya</taxon>
        <taxon>Ascomycota</taxon>
        <taxon>Pezizomycotina</taxon>
        <taxon>Sordariomycetes</taxon>
        <taxon>Hypocreomycetidae</taxon>
        <taxon>Hypocreales</taxon>
        <taxon>Nectriaceae</taxon>
        <taxon>Thelonectria</taxon>
    </lineage>
</organism>
<dbReference type="Proteomes" id="UP000777438">
    <property type="component" value="Unassembled WGS sequence"/>
</dbReference>
<evidence type="ECO:0000313" key="4">
    <source>
        <dbReference type="Proteomes" id="UP000777438"/>
    </source>
</evidence>
<dbReference type="EMBL" id="JAGPYM010000076">
    <property type="protein sequence ID" value="KAH6869250.1"/>
    <property type="molecule type" value="Genomic_DNA"/>
</dbReference>
<name>A0A9P9AJL5_9HYPO</name>
<feature type="compositionally biased region" description="Low complexity" evidence="1">
    <location>
        <begin position="151"/>
        <end position="161"/>
    </location>
</feature>
<feature type="transmembrane region" description="Helical" evidence="2">
    <location>
        <begin position="174"/>
        <end position="199"/>
    </location>
</feature>
<keyword evidence="2" id="KW-1133">Transmembrane helix</keyword>
<reference evidence="3 4" key="1">
    <citation type="journal article" date="2021" name="Nat. Commun.">
        <title>Genetic determinants of endophytism in the Arabidopsis root mycobiome.</title>
        <authorList>
            <person name="Mesny F."/>
            <person name="Miyauchi S."/>
            <person name="Thiergart T."/>
            <person name="Pickel B."/>
            <person name="Atanasova L."/>
            <person name="Karlsson M."/>
            <person name="Huettel B."/>
            <person name="Barry K.W."/>
            <person name="Haridas S."/>
            <person name="Chen C."/>
            <person name="Bauer D."/>
            <person name="Andreopoulos W."/>
            <person name="Pangilinan J."/>
            <person name="LaButti K."/>
            <person name="Riley R."/>
            <person name="Lipzen A."/>
            <person name="Clum A."/>
            <person name="Drula E."/>
            <person name="Henrissat B."/>
            <person name="Kohler A."/>
            <person name="Grigoriev I.V."/>
            <person name="Martin F.M."/>
            <person name="Hacquard S."/>
        </authorList>
    </citation>
    <scope>NUCLEOTIDE SEQUENCE [LARGE SCALE GENOMIC DNA]</scope>
    <source>
        <strain evidence="3 4">MPI-CAGE-CH-0241</strain>
    </source>
</reference>
<keyword evidence="2" id="KW-0472">Membrane</keyword>
<keyword evidence="2" id="KW-0812">Transmembrane</keyword>
<gene>
    <name evidence="3" type="ORF">B0T10DRAFT_568971</name>
</gene>
<comment type="caution">
    <text evidence="3">The sequence shown here is derived from an EMBL/GenBank/DDBJ whole genome shotgun (WGS) entry which is preliminary data.</text>
</comment>
<feature type="compositionally biased region" description="Polar residues" evidence="1">
    <location>
        <begin position="223"/>
        <end position="248"/>
    </location>
</feature>
<dbReference type="AlphaFoldDB" id="A0A9P9AJL5"/>